<protein>
    <submittedName>
        <fullName evidence="2">Uncharacterized protein</fullName>
    </submittedName>
</protein>
<proteinExistence type="predicted"/>
<feature type="compositionally biased region" description="Basic and acidic residues" evidence="1">
    <location>
        <begin position="435"/>
        <end position="448"/>
    </location>
</feature>
<dbReference type="Proteomes" id="UP001189122">
    <property type="component" value="Unassembled WGS sequence"/>
</dbReference>
<dbReference type="AlphaFoldDB" id="A0A7I8JNK0"/>
<evidence type="ECO:0000313" key="2">
    <source>
        <dbReference type="EMBL" id="CAA2631789.1"/>
    </source>
</evidence>
<dbReference type="EMBL" id="CACRZD030000014">
    <property type="protein sequence ID" value="CAA6671032.1"/>
    <property type="molecule type" value="Genomic_DNA"/>
</dbReference>
<sequence>MISSRSASNSPTLQPKTFASLTLFSSYSILTMAVLRWNTENRRSSKTFGTSGLRINSYRTRKYHFKYKFPSSHVCLAERGGTETKEGGWRRHSMKRRGGHGLLQLPPHFTLVPVVGYVPLDELLQARLEVRGGLVAQILLCVADVGVGEGHVAVAGHLDDNRDQGGHRHRLGVAQVVDPVRGGLPLLAAAAGALAGGVERGDATLHDVVDVGEVPGQVHPDVAGEGEVGHIRPPPWPVDGEEAEAGDGEPVDVVVRVGDLLAGLLKGHLLVEAIDGTGGGPDHRRLRIGGFAGLQEGDQSGDVAVDVGGRVLNGVADAGLSGEVHDVGEGDDVEELCEQASVVDVALHDEDAVVGEAGLAGLLQGGVVVGVEVVEAHYAIAALLEVDGDVGADEAGGAGDQHGDPAGAIDLGGGADLLLPLDPPPRGGEVPGARGDQEQRPQERRARGSEAPVELPQNASSRERVDGLSLPPPPPPAFFSLYLLSYRGPWFSSRVLLFLSSWGERGPHGWRMVLRFSFYRRGSFFLAPGRDDARLNKSLPLYSRPCTL</sequence>
<keyword evidence="3" id="KW-1185">Reference proteome</keyword>
<feature type="region of interest" description="Disordered" evidence="1">
    <location>
        <begin position="394"/>
        <end position="469"/>
    </location>
</feature>
<reference evidence="2 3" key="1">
    <citation type="submission" date="2019-12" db="EMBL/GenBank/DDBJ databases">
        <authorList>
            <person name="Scholz U."/>
            <person name="Mascher M."/>
            <person name="Fiebig A."/>
        </authorList>
    </citation>
    <scope>NUCLEOTIDE SEQUENCE</scope>
</reference>
<accession>A0A7I8JNK0</accession>
<evidence type="ECO:0000256" key="1">
    <source>
        <dbReference type="SAM" id="MobiDB-lite"/>
    </source>
</evidence>
<evidence type="ECO:0000313" key="3">
    <source>
        <dbReference type="Proteomes" id="UP001189122"/>
    </source>
</evidence>
<gene>
    <name evidence="2" type="ORF">SI7747_14017437</name>
</gene>
<name>A0A7I8JNK0_SPIIN</name>
<dbReference type="EMBL" id="LR743601">
    <property type="protein sequence ID" value="CAA2631789.1"/>
    <property type="molecule type" value="Genomic_DNA"/>
</dbReference>
<organism evidence="2">
    <name type="scientific">Spirodela intermedia</name>
    <name type="common">Intermediate duckweed</name>
    <dbReference type="NCBI Taxonomy" id="51605"/>
    <lineage>
        <taxon>Eukaryota</taxon>
        <taxon>Viridiplantae</taxon>
        <taxon>Streptophyta</taxon>
        <taxon>Embryophyta</taxon>
        <taxon>Tracheophyta</taxon>
        <taxon>Spermatophyta</taxon>
        <taxon>Magnoliopsida</taxon>
        <taxon>Liliopsida</taxon>
        <taxon>Araceae</taxon>
        <taxon>Lemnoideae</taxon>
        <taxon>Spirodela</taxon>
    </lineage>
</organism>